<dbReference type="GeneTree" id="ENSGT01030000234633"/>
<dbReference type="AlphaFoldDB" id="A0A8C4NNZ7"/>
<evidence type="ECO:0000256" key="4">
    <source>
        <dbReference type="ARBA" id="ARBA00023157"/>
    </source>
</evidence>
<dbReference type="PANTHER" id="PTHR15427">
    <property type="entry name" value="EMILIN ELASTIN MICROFIBRIL INTERFACE-LOCATED PROTEIN ELASTIN MICROFIBRIL INTERFACER"/>
    <property type="match status" value="1"/>
</dbReference>
<dbReference type="InterPro" id="IPR050392">
    <property type="entry name" value="Collagen/C1q_domain"/>
</dbReference>
<evidence type="ECO:0000259" key="5">
    <source>
        <dbReference type="PROSITE" id="PS51041"/>
    </source>
</evidence>
<name>A0A8C4NNZ7_EPTBU</name>
<feature type="domain" description="EMI" evidence="5">
    <location>
        <begin position="39"/>
        <end position="116"/>
    </location>
</feature>
<keyword evidence="2" id="KW-0964">Secreted</keyword>
<dbReference type="GO" id="GO:0005576">
    <property type="term" value="C:extracellular region"/>
    <property type="evidence" value="ECO:0007669"/>
    <property type="project" value="UniProtKB-SubCell"/>
</dbReference>
<dbReference type="PROSITE" id="PS51041">
    <property type="entry name" value="EMI"/>
    <property type="match status" value="1"/>
</dbReference>
<evidence type="ECO:0000313" key="7">
    <source>
        <dbReference type="Proteomes" id="UP000694388"/>
    </source>
</evidence>
<protein>
    <recommendedName>
        <fullName evidence="5">EMI domain-containing protein</fullName>
    </recommendedName>
</protein>
<dbReference type="PANTHER" id="PTHR15427:SF50">
    <property type="entry name" value="COMPLEMENT C1Q TUMOR NECROSIS FACTOR-RELATED PROTEIN 2-LIKE"/>
    <property type="match status" value="1"/>
</dbReference>
<reference evidence="6" key="1">
    <citation type="submission" date="2025-08" db="UniProtKB">
        <authorList>
            <consortium name="Ensembl"/>
        </authorList>
    </citation>
    <scope>IDENTIFICATION</scope>
</reference>
<evidence type="ECO:0000256" key="2">
    <source>
        <dbReference type="ARBA" id="ARBA00022525"/>
    </source>
</evidence>
<dbReference type="InterPro" id="IPR011489">
    <property type="entry name" value="EMI_domain"/>
</dbReference>
<sequence length="565" mass="63792">MNEYIYFNLLFCAVQDPNWEYTSHDVQPRLLLVFLPVPIRNWCTYVNTRTISCAVINSTEMRVRPSRRSCPWKHSKCSHFTTYHTYMKPIYRIGYKTVTELRWKCCPGFTSTNCQVTRPTGWAKGQGKICGDEERCYKTMKRIKCKQNKFAEMHDNKCAPQMLEVKTVLRAKSEVLHNLQDTVRSQAEQIRRLTEATRPSAVLPVPSTVLLDTLLVDRLAELKGASYPFSTMQTFECDATHVFRTQAHQEAAVLRKHLNDSVSSILTDLGNLRSEVEGHSLHPLPGSHLGGVDLSFQGNASLTSHHCCRTAFAQIADCERRISALEGRLVGSGPAAGTGAALHPSLPDGLARPSDLDSRIRALERLCDPGPCNSGDVWLRHFNELSDRVHQNFRLISHLNKSMKVDGPTGKGVEALQGELTLLRLSFNTVNGSIRGLRDAVRALGGELTQQEVAEEGKKLQYAGRYGRTGRAVYEMTTTLHQKWRTCHRDNKVRLPTVDQECEWLFELNRTNSSHYLWAALKRLNTTIGHQQHQLASLKVMQDKLAERLTTSTSQTGRKPLEKRG</sequence>
<dbReference type="Ensembl" id="ENSEBUT00000007976.1">
    <property type="protein sequence ID" value="ENSEBUP00000007494.1"/>
    <property type="gene ID" value="ENSEBUG00000004886.1"/>
</dbReference>
<keyword evidence="3" id="KW-0732">Signal</keyword>
<evidence type="ECO:0000256" key="3">
    <source>
        <dbReference type="ARBA" id="ARBA00022729"/>
    </source>
</evidence>
<dbReference type="Pfam" id="PF07546">
    <property type="entry name" value="EMI"/>
    <property type="match status" value="1"/>
</dbReference>
<comment type="subcellular location">
    <subcellularLocation>
        <location evidence="1">Secreted</location>
    </subcellularLocation>
</comment>
<keyword evidence="7" id="KW-1185">Reference proteome</keyword>
<evidence type="ECO:0000256" key="1">
    <source>
        <dbReference type="ARBA" id="ARBA00004613"/>
    </source>
</evidence>
<reference evidence="6" key="2">
    <citation type="submission" date="2025-09" db="UniProtKB">
        <authorList>
            <consortium name="Ensembl"/>
        </authorList>
    </citation>
    <scope>IDENTIFICATION</scope>
</reference>
<keyword evidence="4" id="KW-1015">Disulfide bond</keyword>
<organism evidence="6 7">
    <name type="scientific">Eptatretus burgeri</name>
    <name type="common">Inshore hagfish</name>
    <dbReference type="NCBI Taxonomy" id="7764"/>
    <lineage>
        <taxon>Eukaryota</taxon>
        <taxon>Metazoa</taxon>
        <taxon>Chordata</taxon>
        <taxon>Craniata</taxon>
        <taxon>Vertebrata</taxon>
        <taxon>Cyclostomata</taxon>
        <taxon>Myxini</taxon>
        <taxon>Myxiniformes</taxon>
        <taxon>Myxinidae</taxon>
        <taxon>Eptatretinae</taxon>
        <taxon>Eptatretus</taxon>
    </lineage>
</organism>
<accession>A0A8C4NNZ7</accession>
<proteinExistence type="predicted"/>
<dbReference type="Proteomes" id="UP000694388">
    <property type="component" value="Unplaced"/>
</dbReference>
<evidence type="ECO:0000313" key="6">
    <source>
        <dbReference type="Ensembl" id="ENSEBUP00000007494.1"/>
    </source>
</evidence>